<protein>
    <submittedName>
        <fullName evidence="2">DUF4097 family beta strand repeat-containing protein</fullName>
    </submittedName>
</protein>
<proteinExistence type="predicted"/>
<dbReference type="EMBL" id="BAAAMJ010000008">
    <property type="protein sequence ID" value="GAA1901057.1"/>
    <property type="molecule type" value="Genomic_DNA"/>
</dbReference>
<feature type="region of interest" description="Disordered" evidence="1">
    <location>
        <begin position="277"/>
        <end position="297"/>
    </location>
</feature>
<gene>
    <name evidence="2" type="ORF">GCM10009716_08680</name>
</gene>
<sequence>MAQQSAWAVDEARTLDFDGRPVDELHVRLVNGTVNVVGTDAPAAAGEAGGAPAARVEITEVHGAPVTVRYQDGRLTVGYDDLPWQGFLKWLDGKGWERSAVVSVSVPASVRLTVGVVGASAMVSGISGRTEVRGVTGGTTLVGLTGPARADTVSGDVEAQGLGGELRFGSVSGGLTVIDGRSPSVRADSMSGTMMLDLAPSDTPADLRLSTVSGEVAVRLPDPADAVVSAGTAGGTVSSAFDELTATGQWAGKKLGGTLGAGRGRVQVTTVSGSVAVLRRPPGPDEAPAATTLRKDA</sequence>
<dbReference type="RefSeq" id="WP_344258951.1">
    <property type="nucleotide sequence ID" value="NZ_BAAAMJ010000008.1"/>
</dbReference>
<reference evidence="2 3" key="1">
    <citation type="journal article" date="2019" name="Int. J. Syst. Evol. Microbiol.">
        <title>The Global Catalogue of Microorganisms (GCM) 10K type strain sequencing project: providing services to taxonomists for standard genome sequencing and annotation.</title>
        <authorList>
            <consortium name="The Broad Institute Genomics Platform"/>
            <consortium name="The Broad Institute Genome Sequencing Center for Infectious Disease"/>
            <person name="Wu L."/>
            <person name="Ma J."/>
        </authorList>
    </citation>
    <scope>NUCLEOTIDE SEQUENCE [LARGE SCALE GENOMIC DNA]</scope>
    <source>
        <strain evidence="2 3">JCM 13581</strain>
    </source>
</reference>
<keyword evidence="3" id="KW-1185">Reference proteome</keyword>
<evidence type="ECO:0000256" key="1">
    <source>
        <dbReference type="SAM" id="MobiDB-lite"/>
    </source>
</evidence>
<name>A0ABN2NUT3_9ACTN</name>
<evidence type="ECO:0000313" key="2">
    <source>
        <dbReference type="EMBL" id="GAA1901057.1"/>
    </source>
</evidence>
<organism evidence="2 3">
    <name type="scientific">Streptomyces sodiiphilus</name>
    <dbReference type="NCBI Taxonomy" id="226217"/>
    <lineage>
        <taxon>Bacteria</taxon>
        <taxon>Bacillati</taxon>
        <taxon>Actinomycetota</taxon>
        <taxon>Actinomycetes</taxon>
        <taxon>Kitasatosporales</taxon>
        <taxon>Streptomycetaceae</taxon>
        <taxon>Streptomyces</taxon>
    </lineage>
</organism>
<accession>A0ABN2NUT3</accession>
<dbReference type="Proteomes" id="UP001501303">
    <property type="component" value="Unassembled WGS sequence"/>
</dbReference>
<comment type="caution">
    <text evidence="2">The sequence shown here is derived from an EMBL/GenBank/DDBJ whole genome shotgun (WGS) entry which is preliminary data.</text>
</comment>
<evidence type="ECO:0000313" key="3">
    <source>
        <dbReference type="Proteomes" id="UP001501303"/>
    </source>
</evidence>